<feature type="region of interest" description="Disordered" evidence="1">
    <location>
        <begin position="30"/>
        <end position="81"/>
    </location>
</feature>
<keyword evidence="3" id="KW-1185">Reference proteome</keyword>
<sequence>MLLYIPLKQERKRQVHLTGPHKNVTNQVLISRSIPGKYPSSPEDEQEKQGQGMDFRTVQDRGTGVGEIPTPLPASSSAASFPGTPTCDGIYWRHTWTIPIIKK</sequence>
<reference evidence="2" key="1">
    <citation type="submission" date="2020-08" db="EMBL/GenBank/DDBJ databases">
        <title>Multicomponent nature underlies the extraordinary mechanical properties of spider dragline silk.</title>
        <authorList>
            <person name="Kono N."/>
            <person name="Nakamura H."/>
            <person name="Mori M."/>
            <person name="Yoshida Y."/>
            <person name="Ohtoshi R."/>
            <person name="Malay A.D."/>
            <person name="Moran D.A.P."/>
            <person name="Tomita M."/>
            <person name="Numata K."/>
            <person name="Arakawa K."/>
        </authorList>
    </citation>
    <scope>NUCLEOTIDE SEQUENCE</scope>
</reference>
<evidence type="ECO:0000313" key="2">
    <source>
        <dbReference type="EMBL" id="GFY16633.1"/>
    </source>
</evidence>
<accession>A0A8X6SS40</accession>
<dbReference type="AlphaFoldDB" id="A0A8X6SS40"/>
<evidence type="ECO:0000256" key="1">
    <source>
        <dbReference type="SAM" id="MobiDB-lite"/>
    </source>
</evidence>
<comment type="caution">
    <text evidence="2">The sequence shown here is derived from an EMBL/GenBank/DDBJ whole genome shotgun (WGS) entry which is preliminary data.</text>
</comment>
<evidence type="ECO:0000313" key="3">
    <source>
        <dbReference type="Proteomes" id="UP000887159"/>
    </source>
</evidence>
<dbReference type="EMBL" id="BMAU01021340">
    <property type="protein sequence ID" value="GFY16633.1"/>
    <property type="molecule type" value="Genomic_DNA"/>
</dbReference>
<organism evidence="2 3">
    <name type="scientific">Trichonephila clavipes</name>
    <name type="common">Golden silk orbweaver</name>
    <name type="synonym">Nephila clavipes</name>
    <dbReference type="NCBI Taxonomy" id="2585209"/>
    <lineage>
        <taxon>Eukaryota</taxon>
        <taxon>Metazoa</taxon>
        <taxon>Ecdysozoa</taxon>
        <taxon>Arthropoda</taxon>
        <taxon>Chelicerata</taxon>
        <taxon>Arachnida</taxon>
        <taxon>Araneae</taxon>
        <taxon>Araneomorphae</taxon>
        <taxon>Entelegynae</taxon>
        <taxon>Araneoidea</taxon>
        <taxon>Nephilidae</taxon>
        <taxon>Trichonephila</taxon>
    </lineage>
</organism>
<protein>
    <submittedName>
        <fullName evidence="2">Uncharacterized protein</fullName>
    </submittedName>
</protein>
<dbReference type="Proteomes" id="UP000887159">
    <property type="component" value="Unassembled WGS sequence"/>
</dbReference>
<gene>
    <name evidence="2" type="ORF">TNCV_2787591</name>
</gene>
<proteinExistence type="predicted"/>
<name>A0A8X6SS40_TRICX</name>